<dbReference type="AlphaFoldDB" id="A0A812MTL2"/>
<name>A0A812MTL2_9DINO</name>
<dbReference type="Gene3D" id="2.120.10.30">
    <property type="entry name" value="TolB, C-terminal domain"/>
    <property type="match status" value="2"/>
</dbReference>
<reference evidence="1" key="1">
    <citation type="submission" date="2021-02" db="EMBL/GenBank/DDBJ databases">
        <authorList>
            <person name="Dougan E. K."/>
            <person name="Rhodes N."/>
            <person name="Thang M."/>
            <person name="Chan C."/>
        </authorList>
    </citation>
    <scope>NUCLEOTIDE SEQUENCE</scope>
</reference>
<dbReference type="Proteomes" id="UP000604046">
    <property type="component" value="Unassembled WGS sequence"/>
</dbReference>
<accession>A0A812MTL2</accession>
<dbReference type="EMBL" id="CAJNDS010001591">
    <property type="protein sequence ID" value="CAE7266806.1"/>
    <property type="molecule type" value="Genomic_DNA"/>
</dbReference>
<gene>
    <name evidence="1" type="primary">NHLRC2</name>
    <name evidence="1" type="ORF">SNAT2548_LOCUS14134</name>
</gene>
<proteinExistence type="predicted"/>
<protein>
    <submittedName>
        <fullName evidence="1">NHLRC2 protein</fullName>
    </submittedName>
</protein>
<sequence length="233" mass="24589">MGAPVWMQGRAPPRYMTTTLHEPMGMAVCRGELLIADYRNARIRAYNLETGIITTKVGSVVGYSGDGGAPSQAKLNGPTGVACDSLRGYWIADTGNSAIRGVLVVPGQSDVISTVIGGLGQGLAPAGTWTTAAQLRRPMQIAMSNTEWGAPRSLTFVDTGSAIARFVPLGTRVMEGAVQHVIGTGEQGYRQNAAKTNLALDNPEGIAAHHSTVFVSDTVNHRIVMVICQRVIS</sequence>
<dbReference type="PANTHER" id="PTHR46388">
    <property type="entry name" value="NHL REPEAT-CONTAINING PROTEIN 2"/>
    <property type="match status" value="1"/>
</dbReference>
<comment type="caution">
    <text evidence="1">The sequence shown here is derived from an EMBL/GenBank/DDBJ whole genome shotgun (WGS) entry which is preliminary data.</text>
</comment>
<dbReference type="SUPFAM" id="SSF101898">
    <property type="entry name" value="NHL repeat"/>
    <property type="match status" value="1"/>
</dbReference>
<organism evidence="1 2">
    <name type="scientific">Symbiodinium natans</name>
    <dbReference type="NCBI Taxonomy" id="878477"/>
    <lineage>
        <taxon>Eukaryota</taxon>
        <taxon>Sar</taxon>
        <taxon>Alveolata</taxon>
        <taxon>Dinophyceae</taxon>
        <taxon>Suessiales</taxon>
        <taxon>Symbiodiniaceae</taxon>
        <taxon>Symbiodinium</taxon>
    </lineage>
</organism>
<evidence type="ECO:0000313" key="2">
    <source>
        <dbReference type="Proteomes" id="UP000604046"/>
    </source>
</evidence>
<dbReference type="PANTHER" id="PTHR46388:SF2">
    <property type="entry name" value="NHL REPEAT-CONTAINING PROTEIN 2"/>
    <property type="match status" value="1"/>
</dbReference>
<keyword evidence="2" id="KW-1185">Reference proteome</keyword>
<evidence type="ECO:0000313" key="1">
    <source>
        <dbReference type="EMBL" id="CAE7266806.1"/>
    </source>
</evidence>
<dbReference type="InterPro" id="IPR011042">
    <property type="entry name" value="6-blade_b-propeller_TolB-like"/>
</dbReference>